<feature type="chain" id="PRO_5043498495" evidence="1">
    <location>
        <begin position="35"/>
        <end position="143"/>
    </location>
</feature>
<evidence type="ECO:0000313" key="2">
    <source>
        <dbReference type="EMBL" id="MBM7280577.1"/>
    </source>
</evidence>
<comment type="caution">
    <text evidence="2">The sequence shown here is derived from an EMBL/GenBank/DDBJ whole genome shotgun (WGS) entry which is preliminary data.</text>
</comment>
<dbReference type="AlphaFoldDB" id="A0AAW4G9Z4"/>
<accession>A0AAW4G9Z4</accession>
<keyword evidence="1" id="KW-0732">Signal</keyword>
<gene>
    <name evidence="2" type="ORF">JTZ10_22805</name>
</gene>
<dbReference type="Proteomes" id="UP001195196">
    <property type="component" value="Unassembled WGS sequence"/>
</dbReference>
<organism evidence="2 3">
    <name type="scientific">Gordonia rubripertincta</name>
    <name type="common">Rhodococcus corallinus</name>
    <dbReference type="NCBI Taxonomy" id="36822"/>
    <lineage>
        <taxon>Bacteria</taxon>
        <taxon>Bacillati</taxon>
        <taxon>Actinomycetota</taxon>
        <taxon>Actinomycetes</taxon>
        <taxon>Mycobacteriales</taxon>
        <taxon>Gordoniaceae</taxon>
        <taxon>Gordonia</taxon>
    </lineage>
</organism>
<evidence type="ECO:0000313" key="3">
    <source>
        <dbReference type="Proteomes" id="UP001195196"/>
    </source>
</evidence>
<dbReference type="EMBL" id="JAFFGU010000026">
    <property type="protein sequence ID" value="MBM7280577.1"/>
    <property type="molecule type" value="Genomic_DNA"/>
</dbReference>
<protein>
    <submittedName>
        <fullName evidence="2">Uncharacterized protein</fullName>
    </submittedName>
</protein>
<name>A0AAW4G9Z4_GORRU</name>
<evidence type="ECO:0000256" key="1">
    <source>
        <dbReference type="SAM" id="SignalP"/>
    </source>
</evidence>
<dbReference type="RefSeq" id="WP_182374572.1">
    <property type="nucleotide sequence ID" value="NZ_CP059695.1"/>
</dbReference>
<feature type="signal peptide" evidence="1">
    <location>
        <begin position="1"/>
        <end position="34"/>
    </location>
</feature>
<sequence>MLTRSGIRAGVAGAALSLAVATGGAVLSSPPAQAARIVETSQPGVVVIELSHADTVAAAHLGAGRVINAVLGNDYWGVILETDSRYRGGAYYRPDKAASWNDVTGHQVISEAATHPGGRVVIAVYVDRTKSLNGHPLWIQQVW</sequence>
<proteinExistence type="predicted"/>
<reference evidence="2" key="1">
    <citation type="submission" date="2021-02" db="EMBL/GenBank/DDBJ databases">
        <title>Taxonomy, biology and ecology of Rhodococcus bacteria occurring in California pistachio and other woody hosts as revealed by genome sequence analyses.</title>
        <authorList>
            <person name="Riely B."/>
            <person name="Gai Y."/>
        </authorList>
    </citation>
    <scope>NUCLEOTIDE SEQUENCE</scope>
    <source>
        <strain evidence="2">BP-295</strain>
    </source>
</reference>